<comment type="caution">
    <text evidence="1">The sequence shown here is derived from an EMBL/GenBank/DDBJ whole genome shotgun (WGS) entry which is preliminary data.</text>
</comment>
<dbReference type="Proteomes" id="UP001060215">
    <property type="component" value="Chromosome 14"/>
</dbReference>
<protein>
    <submittedName>
        <fullName evidence="1">Serine/threonine-protein kinase EDR1</fullName>
    </submittedName>
</protein>
<evidence type="ECO:0000313" key="2">
    <source>
        <dbReference type="Proteomes" id="UP001060215"/>
    </source>
</evidence>
<keyword evidence="2" id="KW-1185">Reference proteome</keyword>
<organism evidence="1 2">
    <name type="scientific">Camellia lanceoleosa</name>
    <dbReference type="NCBI Taxonomy" id="1840588"/>
    <lineage>
        <taxon>Eukaryota</taxon>
        <taxon>Viridiplantae</taxon>
        <taxon>Streptophyta</taxon>
        <taxon>Embryophyta</taxon>
        <taxon>Tracheophyta</taxon>
        <taxon>Spermatophyta</taxon>
        <taxon>Magnoliopsida</taxon>
        <taxon>eudicotyledons</taxon>
        <taxon>Gunneridae</taxon>
        <taxon>Pentapetalae</taxon>
        <taxon>asterids</taxon>
        <taxon>Ericales</taxon>
        <taxon>Theaceae</taxon>
        <taxon>Camellia</taxon>
    </lineage>
</organism>
<reference evidence="1 2" key="1">
    <citation type="journal article" date="2022" name="Plant J.">
        <title>Chromosome-level genome of Camellia lanceoleosa provides a valuable resource for understanding genome evolution and self-incompatibility.</title>
        <authorList>
            <person name="Gong W."/>
            <person name="Xiao S."/>
            <person name="Wang L."/>
            <person name="Liao Z."/>
            <person name="Chang Y."/>
            <person name="Mo W."/>
            <person name="Hu G."/>
            <person name="Li W."/>
            <person name="Zhao G."/>
            <person name="Zhu H."/>
            <person name="Hu X."/>
            <person name="Ji K."/>
            <person name="Xiang X."/>
            <person name="Song Q."/>
            <person name="Yuan D."/>
            <person name="Jin S."/>
            <person name="Zhang L."/>
        </authorList>
    </citation>
    <scope>NUCLEOTIDE SEQUENCE [LARGE SCALE GENOMIC DNA]</scope>
    <source>
        <strain evidence="1">SQ_2022a</strain>
    </source>
</reference>
<evidence type="ECO:0000313" key="1">
    <source>
        <dbReference type="EMBL" id="KAI7990078.1"/>
    </source>
</evidence>
<gene>
    <name evidence="1" type="ORF">LOK49_LG13G02238</name>
</gene>
<name>A0ACC0FN79_9ERIC</name>
<keyword evidence="1" id="KW-0418">Kinase</keyword>
<dbReference type="EMBL" id="CM045771">
    <property type="protein sequence ID" value="KAI7990078.1"/>
    <property type="molecule type" value="Genomic_DNA"/>
</dbReference>
<accession>A0ACC0FN79</accession>
<keyword evidence="1" id="KW-0808">Transferase</keyword>
<sequence length="902" mass="99920">MSKMKHLFRRLHIGSGFNDDHHHHHHHHRRHPSPPPTVPPPAQSSADSSSSSSSSAALVTTRAVDSVEKSVDVSFFEEDFQVQLALAMSVSDPDAREDPETAQIKAAKQISLGCAPSETLVEFLSLRYWSYNFVNYDEKVTDGFYDVYGITSNSGVQGKIPLLLDLQAISVSDNVDYQVILVNRAIDSALHQLEERVYAISLDYQLVSPSPFMNGIIQKIADLVVDRMGGPVSDADEMLKRWTVRSYELRNSLNSVILPLGCLDIGLSRQSSLVLADRIDLPCMLVKGSYYTGTDEGAVNLIKFDNGSEYIIDLMGAPGTLIPAEVPSDHLQNSGLDMRSSADYAETINNFCPMLEEGTGTVAVSPDLGGLVKGGSSDSVEASTLGIQPKRGEGNLNKENQTQMFENEFGKLLPALCRSRAELSGTSGKGSQAQKTKVKDVSKYKLHAVLLESGASQPPDFLLDMNPHDLREVEMHEKIRLLNGEKVGDGAQDYPDMFLSNNKLLIIPSTGVESFNGAHYDSKQKHSVEDLTAERLELGSTVINTTHPLLSDATSEGSVLLVNCGTHAINHTDDDASVPSATGNYEGQPKRALICDGGWFVKDKVRNVLDNVETVRLMEMANSSLPSACSIQNEKINPVLGEVAEWEIPWEDLQIGERLALEVAVKKFMDQDISGDALVQFKCEVEIMLRLRHPNVVLFMGAVTHPPNLSILTEYLPSLYKLLHRPNNQLDEKKRLPRMNYLHTSHPIIVHRDLKTPNLLVDKNWVVKVCDFGLSRIKHNTFLSSKSTAGTAEWMAPEVLKNEPSNEKSDVYSFGVILWELATLRVPWTGMNSMQVVGAVGFQNRHLDITEEIDPMVAEIITDCWHCDPQSRPSFRQLISRLRPLERLQRPVVQGSQTHSNY</sequence>
<proteinExistence type="predicted"/>